<proteinExistence type="predicted"/>
<protein>
    <submittedName>
        <fullName evidence="1">Uncharacterized protein</fullName>
    </submittedName>
</protein>
<gene>
    <name evidence="1" type="ORF">A3207_07375</name>
</gene>
<comment type="caution">
    <text evidence="1">The sequence shown here is derived from an EMBL/GenBank/DDBJ whole genome shotgun (WGS) entry which is preliminary data.</text>
</comment>
<dbReference type="EMBL" id="LVVT01000007">
    <property type="protein sequence ID" value="TQS84125.1"/>
    <property type="molecule type" value="Genomic_DNA"/>
</dbReference>
<dbReference type="Proteomes" id="UP000752814">
    <property type="component" value="Unassembled WGS sequence"/>
</dbReference>
<evidence type="ECO:0000313" key="1">
    <source>
        <dbReference type="EMBL" id="TQS84125.1"/>
    </source>
</evidence>
<organism evidence="1 2">
    <name type="scientific">Candidatus Methanomassiliicoccus intestinalis</name>
    <dbReference type="NCBI Taxonomy" id="1406512"/>
    <lineage>
        <taxon>Archaea</taxon>
        <taxon>Methanobacteriati</taxon>
        <taxon>Thermoplasmatota</taxon>
        <taxon>Thermoplasmata</taxon>
        <taxon>Methanomassiliicoccales</taxon>
        <taxon>Methanomassiliicoccaceae</taxon>
        <taxon>Methanomassiliicoccus</taxon>
    </lineage>
</organism>
<reference evidence="1" key="1">
    <citation type="submission" date="2016-03" db="EMBL/GenBank/DDBJ databases">
        <authorList>
            <person name="Borrel G."/>
            <person name="Mccann A."/>
            <person name="O'Toole P.W."/>
        </authorList>
    </citation>
    <scope>NUCLEOTIDE SEQUENCE</scope>
    <source>
        <strain evidence="1">183</strain>
    </source>
</reference>
<sequence>MSDEFLTVKLSGKRFNSHILPMDILSDFKILENMIVAQAKAHYFETHPDRKKLPKGFFNNITMGLSNIEKGSVICDVEIAYDSQSTCIPEVKKYYQHSVEDIIRIIKKGENDDLTDLNLSDQKILKNFDKFGCNLKDDESMNFISTNNNTAILTKSSRQKMILASKNVEYSETLEDYGIISAVDIKTSIFKISFFDNEDRRIDAPLSDEYSKAVGDAIFDSGKGHIVWIKGTGLFDRNRKLVKLESVDELVLLDSLDIQARLHELSFLKDGWYDGIGSAPSNASLKELSSMFSEYYPESAPLPRIYPTPEGNVSVEWTLGNWEVSFEIGLCNLVGTFLAINVLTNEEIEKEINLKEPSAWEDLTKTITILNEGVNE</sequence>
<accession>A0A8J8TDV3</accession>
<dbReference type="RefSeq" id="WP_400194937.1">
    <property type="nucleotide sequence ID" value="NZ_CAYAYE010000028.1"/>
</dbReference>
<name>A0A8J8TDV3_9ARCH</name>
<dbReference type="AlphaFoldDB" id="A0A8J8TDV3"/>
<evidence type="ECO:0000313" key="2">
    <source>
        <dbReference type="Proteomes" id="UP000752814"/>
    </source>
</evidence>